<sequence>MTALLPDLSASGWAFAALSVALAAALQRITGQGFGMVAAPLLALIVPELLPTLLLILGAFVGWRAVRADRSAITLAELPPGFAGRALGAVLAAWLAAALIGSEGIGLAIAGIVYLAIALSLIGIRIAISPQSLFGAGLTAGLMGTLTAIGAPPMALLYQHEERTRSAAMQNSFFMFGMIVSLAALAWQGLVRAEHMVAALVLSPATLFGLWVATPLSRLLGKTPARPIALGLAGASATILLIRSLAAG</sequence>
<name>A0ABP9LBV1_9RHOB</name>
<comment type="subcellular location">
    <subcellularLocation>
        <location evidence="1 8">Cell membrane</location>
        <topology evidence="1 8">Multi-pass membrane protein</topology>
    </subcellularLocation>
</comment>
<evidence type="ECO:0000256" key="7">
    <source>
        <dbReference type="ARBA" id="ARBA00023136"/>
    </source>
</evidence>
<evidence type="ECO:0000313" key="9">
    <source>
        <dbReference type="EMBL" id="GAA5075254.1"/>
    </source>
</evidence>
<evidence type="ECO:0000256" key="8">
    <source>
        <dbReference type="RuleBase" id="RU363041"/>
    </source>
</evidence>
<keyword evidence="3" id="KW-0813">Transport</keyword>
<evidence type="ECO:0000256" key="6">
    <source>
        <dbReference type="ARBA" id="ARBA00022989"/>
    </source>
</evidence>
<comment type="caution">
    <text evidence="9">The sequence shown here is derived from an EMBL/GenBank/DDBJ whole genome shotgun (WGS) entry which is preliminary data.</text>
</comment>
<gene>
    <name evidence="9" type="ORF">GCM10023209_23040</name>
</gene>
<reference evidence="10" key="1">
    <citation type="journal article" date="2019" name="Int. J. Syst. Evol. Microbiol.">
        <title>The Global Catalogue of Microorganisms (GCM) 10K type strain sequencing project: providing services to taxonomists for standard genome sequencing and annotation.</title>
        <authorList>
            <consortium name="The Broad Institute Genomics Platform"/>
            <consortium name="The Broad Institute Genome Sequencing Center for Infectious Disease"/>
            <person name="Wu L."/>
            <person name="Ma J."/>
        </authorList>
    </citation>
    <scope>NUCLEOTIDE SEQUENCE [LARGE SCALE GENOMIC DNA]</scope>
    <source>
        <strain evidence="10">JCM 18015</strain>
    </source>
</reference>
<dbReference type="Pfam" id="PF01925">
    <property type="entry name" value="TauE"/>
    <property type="match status" value="1"/>
</dbReference>
<feature type="transmembrane region" description="Helical" evidence="8">
    <location>
        <begin position="196"/>
        <end position="216"/>
    </location>
</feature>
<keyword evidence="5 8" id="KW-0812">Transmembrane</keyword>
<accession>A0ABP9LBV1</accession>
<comment type="similarity">
    <text evidence="2 8">Belongs to the 4-toluene sulfonate uptake permease (TSUP) (TC 2.A.102) family.</text>
</comment>
<keyword evidence="4 8" id="KW-1003">Cell membrane</keyword>
<feature type="transmembrane region" description="Helical" evidence="8">
    <location>
        <begin position="107"/>
        <end position="128"/>
    </location>
</feature>
<dbReference type="Proteomes" id="UP001499910">
    <property type="component" value="Unassembled WGS sequence"/>
</dbReference>
<feature type="transmembrane region" description="Helical" evidence="8">
    <location>
        <begin position="12"/>
        <end position="29"/>
    </location>
</feature>
<dbReference type="InterPro" id="IPR052017">
    <property type="entry name" value="TSUP"/>
</dbReference>
<feature type="transmembrane region" description="Helical" evidence="8">
    <location>
        <begin position="134"/>
        <end position="158"/>
    </location>
</feature>
<evidence type="ECO:0000256" key="5">
    <source>
        <dbReference type="ARBA" id="ARBA00022692"/>
    </source>
</evidence>
<keyword evidence="7 8" id="KW-0472">Membrane</keyword>
<dbReference type="PANTHER" id="PTHR30269:SF37">
    <property type="entry name" value="MEMBRANE TRANSPORTER PROTEIN"/>
    <property type="match status" value="1"/>
</dbReference>
<dbReference type="RefSeq" id="WP_259549063.1">
    <property type="nucleotide sequence ID" value="NZ_BAABHW010000003.1"/>
</dbReference>
<keyword evidence="6 8" id="KW-1133">Transmembrane helix</keyword>
<feature type="transmembrane region" description="Helical" evidence="8">
    <location>
        <begin position="82"/>
        <end position="100"/>
    </location>
</feature>
<evidence type="ECO:0000313" key="10">
    <source>
        <dbReference type="Proteomes" id="UP001499910"/>
    </source>
</evidence>
<feature type="transmembrane region" description="Helical" evidence="8">
    <location>
        <begin position="228"/>
        <end position="246"/>
    </location>
</feature>
<dbReference type="InterPro" id="IPR002781">
    <property type="entry name" value="TM_pro_TauE-like"/>
</dbReference>
<proteinExistence type="inferred from homology"/>
<dbReference type="EMBL" id="BAABHW010000003">
    <property type="protein sequence ID" value="GAA5075254.1"/>
    <property type="molecule type" value="Genomic_DNA"/>
</dbReference>
<feature type="transmembrane region" description="Helical" evidence="8">
    <location>
        <begin position="170"/>
        <end position="190"/>
    </location>
</feature>
<feature type="transmembrane region" description="Helical" evidence="8">
    <location>
        <begin position="41"/>
        <end position="62"/>
    </location>
</feature>
<evidence type="ECO:0000256" key="2">
    <source>
        <dbReference type="ARBA" id="ARBA00009142"/>
    </source>
</evidence>
<evidence type="ECO:0000256" key="4">
    <source>
        <dbReference type="ARBA" id="ARBA00022475"/>
    </source>
</evidence>
<evidence type="ECO:0000256" key="3">
    <source>
        <dbReference type="ARBA" id="ARBA00022448"/>
    </source>
</evidence>
<organism evidence="9 10">
    <name type="scientific">[Roseibacterium] beibuensis</name>
    <dbReference type="NCBI Taxonomy" id="1193142"/>
    <lineage>
        <taxon>Bacteria</taxon>
        <taxon>Pseudomonadati</taxon>
        <taxon>Pseudomonadota</taxon>
        <taxon>Alphaproteobacteria</taxon>
        <taxon>Rhodobacterales</taxon>
        <taxon>Roseobacteraceae</taxon>
        <taxon>Roseicyclus</taxon>
    </lineage>
</organism>
<evidence type="ECO:0000256" key="1">
    <source>
        <dbReference type="ARBA" id="ARBA00004651"/>
    </source>
</evidence>
<dbReference type="PANTHER" id="PTHR30269">
    <property type="entry name" value="TRANSMEMBRANE PROTEIN YFCA"/>
    <property type="match status" value="1"/>
</dbReference>
<keyword evidence="10" id="KW-1185">Reference proteome</keyword>
<protein>
    <recommendedName>
        <fullName evidence="8">Probable membrane transporter protein</fullName>
    </recommendedName>
</protein>